<comment type="caution">
    <text evidence="4">The sequence shown here is derived from an EMBL/GenBank/DDBJ whole genome shotgun (WGS) entry which is preliminary data.</text>
</comment>
<evidence type="ECO:0000256" key="2">
    <source>
        <dbReference type="ARBA" id="ARBA00022723"/>
    </source>
</evidence>
<comment type="cofactor">
    <cofactor evidence="1">
        <name>a divalent metal cation</name>
        <dbReference type="ChEBI" id="CHEBI:60240"/>
    </cofactor>
</comment>
<proteinExistence type="predicted"/>
<gene>
    <name evidence="4" type="ORF">HPB48_009594</name>
</gene>
<evidence type="ECO:0000256" key="1">
    <source>
        <dbReference type="ARBA" id="ARBA00001968"/>
    </source>
</evidence>
<dbReference type="InterPro" id="IPR027806">
    <property type="entry name" value="HARBI1_dom"/>
</dbReference>
<name>A0A9J6FWP7_HAELO</name>
<evidence type="ECO:0000259" key="3">
    <source>
        <dbReference type="Pfam" id="PF13359"/>
    </source>
</evidence>
<organism evidence="4 5">
    <name type="scientific">Haemaphysalis longicornis</name>
    <name type="common">Bush tick</name>
    <dbReference type="NCBI Taxonomy" id="44386"/>
    <lineage>
        <taxon>Eukaryota</taxon>
        <taxon>Metazoa</taxon>
        <taxon>Ecdysozoa</taxon>
        <taxon>Arthropoda</taxon>
        <taxon>Chelicerata</taxon>
        <taxon>Arachnida</taxon>
        <taxon>Acari</taxon>
        <taxon>Parasitiformes</taxon>
        <taxon>Ixodida</taxon>
        <taxon>Ixodoidea</taxon>
        <taxon>Ixodidae</taxon>
        <taxon>Haemaphysalinae</taxon>
        <taxon>Haemaphysalis</taxon>
    </lineage>
</organism>
<dbReference type="Proteomes" id="UP000821853">
    <property type="component" value="Chromosome 2"/>
</dbReference>
<dbReference type="AlphaFoldDB" id="A0A9J6FWP7"/>
<reference evidence="4 5" key="1">
    <citation type="journal article" date="2020" name="Cell">
        <title>Large-Scale Comparative Analyses of Tick Genomes Elucidate Their Genetic Diversity and Vector Capacities.</title>
        <authorList>
            <consortium name="Tick Genome and Microbiome Consortium (TIGMIC)"/>
            <person name="Jia N."/>
            <person name="Wang J."/>
            <person name="Shi W."/>
            <person name="Du L."/>
            <person name="Sun Y."/>
            <person name="Zhan W."/>
            <person name="Jiang J.F."/>
            <person name="Wang Q."/>
            <person name="Zhang B."/>
            <person name="Ji P."/>
            <person name="Bell-Sakyi L."/>
            <person name="Cui X.M."/>
            <person name="Yuan T.T."/>
            <person name="Jiang B.G."/>
            <person name="Yang W.F."/>
            <person name="Lam T.T."/>
            <person name="Chang Q.C."/>
            <person name="Ding S.J."/>
            <person name="Wang X.J."/>
            <person name="Zhu J.G."/>
            <person name="Ruan X.D."/>
            <person name="Zhao L."/>
            <person name="Wei J.T."/>
            <person name="Ye R.Z."/>
            <person name="Que T.C."/>
            <person name="Du C.H."/>
            <person name="Zhou Y.H."/>
            <person name="Cheng J.X."/>
            <person name="Dai P.F."/>
            <person name="Guo W.B."/>
            <person name="Han X.H."/>
            <person name="Huang E.J."/>
            <person name="Li L.F."/>
            <person name="Wei W."/>
            <person name="Gao Y.C."/>
            <person name="Liu J.Z."/>
            <person name="Shao H.Z."/>
            <person name="Wang X."/>
            <person name="Wang C.C."/>
            <person name="Yang T.C."/>
            <person name="Huo Q.B."/>
            <person name="Li W."/>
            <person name="Chen H.Y."/>
            <person name="Chen S.E."/>
            <person name="Zhou L.G."/>
            <person name="Ni X.B."/>
            <person name="Tian J.H."/>
            <person name="Sheng Y."/>
            <person name="Liu T."/>
            <person name="Pan Y.S."/>
            <person name="Xia L.Y."/>
            <person name="Li J."/>
            <person name="Zhao F."/>
            <person name="Cao W.C."/>
        </authorList>
    </citation>
    <scope>NUCLEOTIDE SEQUENCE [LARGE SCALE GENOMIC DNA]</scope>
    <source>
        <strain evidence="4">HaeL-2018</strain>
    </source>
</reference>
<accession>A0A9J6FWP7</accession>
<evidence type="ECO:0000313" key="4">
    <source>
        <dbReference type="EMBL" id="KAH9366777.1"/>
    </source>
</evidence>
<dbReference type="OrthoDB" id="2668416at2759"/>
<dbReference type="EMBL" id="JABSTR010000004">
    <property type="protein sequence ID" value="KAH9366777.1"/>
    <property type="molecule type" value="Genomic_DNA"/>
</dbReference>
<keyword evidence="2" id="KW-0479">Metal-binding</keyword>
<feature type="domain" description="DDE Tnp4" evidence="3">
    <location>
        <begin position="3"/>
        <end position="52"/>
    </location>
</feature>
<keyword evidence="5" id="KW-1185">Reference proteome</keyword>
<dbReference type="Pfam" id="PF13359">
    <property type="entry name" value="DDE_Tnp_4"/>
    <property type="match status" value="1"/>
</dbReference>
<protein>
    <recommendedName>
        <fullName evidence="3">DDE Tnp4 domain-containing protein</fullName>
    </recommendedName>
</protein>
<dbReference type="GO" id="GO:0046872">
    <property type="term" value="F:metal ion binding"/>
    <property type="evidence" value="ECO:0007669"/>
    <property type="project" value="UniProtKB-KW"/>
</dbReference>
<dbReference type="VEuPathDB" id="VectorBase:HLOH_044896"/>
<sequence length="99" mass="10739">MQVFNTVHSKQRVAVEGAFGILKGRFQRLHYMDVASVQHAVEIVGAACVLHNMAMRCCDTPEELAGTDSGTDVSPTDCCDYGDTSAMASFLRDRLAEAL</sequence>
<evidence type="ECO:0000313" key="5">
    <source>
        <dbReference type="Proteomes" id="UP000821853"/>
    </source>
</evidence>